<organism evidence="1">
    <name type="scientific">Arundo donax</name>
    <name type="common">Giant reed</name>
    <name type="synonym">Donax arundinaceus</name>
    <dbReference type="NCBI Taxonomy" id="35708"/>
    <lineage>
        <taxon>Eukaryota</taxon>
        <taxon>Viridiplantae</taxon>
        <taxon>Streptophyta</taxon>
        <taxon>Embryophyta</taxon>
        <taxon>Tracheophyta</taxon>
        <taxon>Spermatophyta</taxon>
        <taxon>Magnoliopsida</taxon>
        <taxon>Liliopsida</taxon>
        <taxon>Poales</taxon>
        <taxon>Poaceae</taxon>
        <taxon>PACMAD clade</taxon>
        <taxon>Arundinoideae</taxon>
        <taxon>Arundineae</taxon>
        <taxon>Arundo</taxon>
    </lineage>
</organism>
<sequence length="35" mass="4163">MFRVGHPRQTSRQAQITSDRVYGYVMDYRCLKLVS</sequence>
<evidence type="ECO:0000313" key="1">
    <source>
        <dbReference type="EMBL" id="JAE32350.1"/>
    </source>
</evidence>
<protein>
    <submittedName>
        <fullName evidence="1">Uncharacterized protein</fullName>
    </submittedName>
</protein>
<dbReference type="AlphaFoldDB" id="A0A0A9H566"/>
<reference evidence="1" key="1">
    <citation type="submission" date="2014-09" db="EMBL/GenBank/DDBJ databases">
        <authorList>
            <person name="Magalhaes I.L.F."/>
            <person name="Oliveira U."/>
            <person name="Santos F.R."/>
            <person name="Vidigal T.H.D.A."/>
            <person name="Brescovit A.D."/>
            <person name="Santos A.J."/>
        </authorList>
    </citation>
    <scope>NUCLEOTIDE SEQUENCE</scope>
    <source>
        <tissue evidence="1">Shoot tissue taken approximately 20 cm above the soil surface</tissue>
    </source>
</reference>
<reference evidence="1" key="2">
    <citation type="journal article" date="2015" name="Data Brief">
        <title>Shoot transcriptome of the giant reed, Arundo donax.</title>
        <authorList>
            <person name="Barrero R.A."/>
            <person name="Guerrero F.D."/>
            <person name="Moolhuijzen P."/>
            <person name="Goolsby J.A."/>
            <person name="Tidwell J."/>
            <person name="Bellgard S.E."/>
            <person name="Bellgard M.I."/>
        </authorList>
    </citation>
    <scope>NUCLEOTIDE SEQUENCE</scope>
    <source>
        <tissue evidence="1">Shoot tissue taken approximately 20 cm above the soil surface</tissue>
    </source>
</reference>
<accession>A0A0A9H566</accession>
<dbReference type="EMBL" id="GBRH01165546">
    <property type="protein sequence ID" value="JAE32350.1"/>
    <property type="molecule type" value="Transcribed_RNA"/>
</dbReference>
<name>A0A0A9H566_ARUDO</name>
<proteinExistence type="predicted"/>